<accession>A0ABP1NP47</accession>
<proteinExistence type="predicted"/>
<comment type="caution">
    <text evidence="1">The sequence shown here is derived from an EMBL/GenBank/DDBJ whole genome shotgun (WGS) entry which is preliminary data.</text>
</comment>
<name>A0ABP1NP47_XYLVO</name>
<keyword evidence="2" id="KW-1185">Reference proteome</keyword>
<dbReference type="Proteomes" id="UP001642520">
    <property type="component" value="Unassembled WGS sequence"/>
</dbReference>
<dbReference type="EMBL" id="CAXAJV020001292">
    <property type="protein sequence ID" value="CAL7941767.1"/>
    <property type="molecule type" value="Genomic_DNA"/>
</dbReference>
<organism evidence="1 2">
    <name type="scientific">Xylocopa violacea</name>
    <name type="common">Violet carpenter bee</name>
    <name type="synonym">Apis violacea</name>
    <dbReference type="NCBI Taxonomy" id="135666"/>
    <lineage>
        <taxon>Eukaryota</taxon>
        <taxon>Metazoa</taxon>
        <taxon>Ecdysozoa</taxon>
        <taxon>Arthropoda</taxon>
        <taxon>Hexapoda</taxon>
        <taxon>Insecta</taxon>
        <taxon>Pterygota</taxon>
        <taxon>Neoptera</taxon>
        <taxon>Endopterygota</taxon>
        <taxon>Hymenoptera</taxon>
        <taxon>Apocrita</taxon>
        <taxon>Aculeata</taxon>
        <taxon>Apoidea</taxon>
        <taxon>Anthophila</taxon>
        <taxon>Apidae</taxon>
        <taxon>Xylocopa</taxon>
        <taxon>Xylocopa</taxon>
    </lineage>
</organism>
<gene>
    <name evidence="1" type="ORF">XYLVIOL_LOCUS5176</name>
</gene>
<reference evidence="1 2" key="1">
    <citation type="submission" date="2024-08" db="EMBL/GenBank/DDBJ databases">
        <authorList>
            <person name="Will J Nash"/>
            <person name="Angela Man"/>
            <person name="Seanna McTaggart"/>
            <person name="Kendall Baker"/>
            <person name="Tom Barker"/>
            <person name="Leah Catchpole"/>
            <person name="Alex Durrant"/>
            <person name="Karim Gharbi"/>
            <person name="Naomi Irish"/>
            <person name="Gemy Kaithakottil"/>
            <person name="Debby Ku"/>
            <person name="Aaliyah Providence"/>
            <person name="Felix Shaw"/>
            <person name="David Swarbreck"/>
            <person name="Chris Watkins"/>
            <person name="Ann M. McCartney"/>
            <person name="Giulio Formenti"/>
            <person name="Alice Mouton"/>
            <person name="Noel Vella"/>
            <person name="Bjorn M von Reumont"/>
            <person name="Adriana Vella"/>
            <person name="Wilfried Haerty"/>
        </authorList>
    </citation>
    <scope>NUCLEOTIDE SEQUENCE [LARGE SCALE GENOMIC DNA]</scope>
</reference>
<evidence type="ECO:0000313" key="1">
    <source>
        <dbReference type="EMBL" id="CAL7941767.1"/>
    </source>
</evidence>
<sequence>MLEMRQSDGDDATLHQRTGARCGDVSYSSLLTNKREEELPISNVAPKSELETKYLQHVAFVVTLRRMMQNLTASIAYRIKKLIIYNLPIINKGLTPRLIFVFREFLSIKLSKFLKITP</sequence>
<protein>
    <submittedName>
        <fullName evidence="1">Uncharacterized protein</fullName>
    </submittedName>
</protein>
<evidence type="ECO:0000313" key="2">
    <source>
        <dbReference type="Proteomes" id="UP001642520"/>
    </source>
</evidence>